<evidence type="ECO:0000313" key="2">
    <source>
        <dbReference type="EMBL" id="MBB4661532.1"/>
    </source>
</evidence>
<gene>
    <name evidence="2" type="ORF">BDZ31_001105</name>
</gene>
<sequence length="393" mass="42476">MTAQVAIMTSACAVLAADSAVTISGPAGQKVYTGVEKIHPLSDNEPTAALVYGLATLIDVPWGTLLSEYRHKFGGDAHEDIVKQAEHLLSFLDARLAERIATAGPELRRARTAGLVTTLLHEAQDRFMQESMEAESDEPVPAGVAEQLREIVAIERRAWRASERLPGLDAAAESALHRRHRRLIADVRRDVLSDVPVDASTSRAIEDVALLSLTRRTPNDVGSPTAGGLVLVSFPDGAFWPRYVEFTFDGVGIPGLRYWEIATGGCHGPRNALVKAFAQADGVSTMMNGVHPALLASFYDRLESVGLDADKIDEALGDARRRWLEQRTLPILDTLDVMPPPDLCEIAESLVSITALWQRMRGTLETVGGTISVAVLAPGGPLRWAKRPNLSAS</sequence>
<protein>
    <submittedName>
        <fullName evidence="2">Uncharacterized protein</fullName>
    </submittedName>
</protein>
<proteinExistence type="predicted"/>
<dbReference type="RefSeq" id="WP_183339768.1">
    <property type="nucleotide sequence ID" value="NZ_JACHNU010000001.1"/>
</dbReference>
<comment type="caution">
    <text evidence="2">The sequence shown here is derived from an EMBL/GenBank/DDBJ whole genome shotgun (WGS) entry which is preliminary data.</text>
</comment>
<feature type="chain" id="PRO_5038625562" evidence="1">
    <location>
        <begin position="17"/>
        <end position="393"/>
    </location>
</feature>
<accession>A0A840IA94</accession>
<dbReference type="AlphaFoldDB" id="A0A840IA94"/>
<evidence type="ECO:0000313" key="3">
    <source>
        <dbReference type="Proteomes" id="UP000585272"/>
    </source>
</evidence>
<reference evidence="2 3" key="1">
    <citation type="submission" date="2020-08" db="EMBL/GenBank/DDBJ databases">
        <title>Genomic Encyclopedia of Archaeal and Bacterial Type Strains, Phase II (KMG-II): from individual species to whole genera.</title>
        <authorList>
            <person name="Goeker M."/>
        </authorList>
    </citation>
    <scope>NUCLEOTIDE SEQUENCE [LARGE SCALE GENOMIC DNA]</scope>
    <source>
        <strain evidence="2 3">DSM 23288</strain>
    </source>
</reference>
<name>A0A840IA94_9ACTN</name>
<dbReference type="Proteomes" id="UP000585272">
    <property type="component" value="Unassembled WGS sequence"/>
</dbReference>
<feature type="signal peptide" evidence="1">
    <location>
        <begin position="1"/>
        <end position="16"/>
    </location>
</feature>
<keyword evidence="3" id="KW-1185">Reference proteome</keyword>
<evidence type="ECO:0000256" key="1">
    <source>
        <dbReference type="SAM" id="SignalP"/>
    </source>
</evidence>
<keyword evidence="1" id="KW-0732">Signal</keyword>
<dbReference type="EMBL" id="JACHNU010000001">
    <property type="protein sequence ID" value="MBB4661532.1"/>
    <property type="molecule type" value="Genomic_DNA"/>
</dbReference>
<organism evidence="2 3">
    <name type="scientific">Conexibacter arvalis</name>
    <dbReference type="NCBI Taxonomy" id="912552"/>
    <lineage>
        <taxon>Bacteria</taxon>
        <taxon>Bacillati</taxon>
        <taxon>Actinomycetota</taxon>
        <taxon>Thermoleophilia</taxon>
        <taxon>Solirubrobacterales</taxon>
        <taxon>Conexibacteraceae</taxon>
        <taxon>Conexibacter</taxon>
    </lineage>
</organism>